<dbReference type="AlphaFoldDB" id="A0A915I1N4"/>
<evidence type="ECO:0000313" key="1">
    <source>
        <dbReference type="Proteomes" id="UP000887565"/>
    </source>
</evidence>
<accession>A0A915I1N4</accession>
<dbReference type="Proteomes" id="UP000887565">
    <property type="component" value="Unplaced"/>
</dbReference>
<proteinExistence type="predicted"/>
<evidence type="ECO:0000313" key="2">
    <source>
        <dbReference type="WBParaSite" id="nRc.2.0.1.t07610-RA"/>
    </source>
</evidence>
<dbReference type="WBParaSite" id="nRc.2.0.1.t07610-RA">
    <property type="protein sequence ID" value="nRc.2.0.1.t07610-RA"/>
    <property type="gene ID" value="nRc.2.0.1.g07610"/>
</dbReference>
<protein>
    <submittedName>
        <fullName evidence="2">Uncharacterized protein</fullName>
    </submittedName>
</protein>
<keyword evidence="1" id="KW-1185">Reference proteome</keyword>
<name>A0A915I1N4_ROMCU</name>
<reference evidence="2" key="1">
    <citation type="submission" date="2022-11" db="UniProtKB">
        <authorList>
            <consortium name="WormBaseParasite"/>
        </authorList>
    </citation>
    <scope>IDENTIFICATION</scope>
</reference>
<sequence>MKKTFRQCQIDDAKHAFFIAFEFNTDVIIEVLCSTSMNQDDVVDETFDDGGCFLIQDQMSIYPFGEINLEDKDPPKVLTDHRSSAFVTLMAQNFCAMELKQNAFDQIIDLVTTSTVFFCSQNVGLKISFATSSFDIDFGLE</sequence>
<organism evidence="1 2">
    <name type="scientific">Romanomermis culicivorax</name>
    <name type="common">Nematode worm</name>
    <dbReference type="NCBI Taxonomy" id="13658"/>
    <lineage>
        <taxon>Eukaryota</taxon>
        <taxon>Metazoa</taxon>
        <taxon>Ecdysozoa</taxon>
        <taxon>Nematoda</taxon>
        <taxon>Enoplea</taxon>
        <taxon>Dorylaimia</taxon>
        <taxon>Mermithida</taxon>
        <taxon>Mermithoidea</taxon>
        <taxon>Mermithidae</taxon>
        <taxon>Romanomermis</taxon>
    </lineage>
</organism>